<dbReference type="SMART" id="SM01192">
    <property type="entry name" value="Enolase_C"/>
    <property type="match status" value="1"/>
</dbReference>
<dbReference type="InterPro" id="IPR036849">
    <property type="entry name" value="Enolase-like_C_sf"/>
</dbReference>
<evidence type="ECO:0000256" key="9">
    <source>
        <dbReference type="ARBA" id="ARBA00023239"/>
    </source>
</evidence>
<dbReference type="EC" id="4.2.1.11" evidence="3 11"/>
<organism evidence="17 18">
    <name type="scientific">Blautia liquoris</name>
    <dbReference type="NCBI Taxonomy" id="2779518"/>
    <lineage>
        <taxon>Bacteria</taxon>
        <taxon>Bacillati</taxon>
        <taxon>Bacillota</taxon>
        <taxon>Clostridia</taxon>
        <taxon>Lachnospirales</taxon>
        <taxon>Lachnospiraceae</taxon>
        <taxon>Blautia</taxon>
    </lineage>
</organism>
<evidence type="ECO:0000256" key="11">
    <source>
        <dbReference type="HAMAP-Rule" id="MF_00318"/>
    </source>
</evidence>
<dbReference type="EMBL" id="CP063304">
    <property type="protein sequence ID" value="QOV20818.1"/>
    <property type="molecule type" value="Genomic_DNA"/>
</dbReference>
<gene>
    <name evidence="11 17" type="primary">eno</name>
    <name evidence="17" type="ORF">INP51_07855</name>
</gene>
<evidence type="ECO:0000313" key="18">
    <source>
        <dbReference type="Proteomes" id="UP000593601"/>
    </source>
</evidence>
<dbReference type="SUPFAM" id="SSF54826">
    <property type="entry name" value="Enolase N-terminal domain-like"/>
    <property type="match status" value="1"/>
</dbReference>
<feature type="binding site" evidence="11 14">
    <location>
        <position position="250"/>
    </location>
    <ligand>
        <name>Mg(2+)</name>
        <dbReference type="ChEBI" id="CHEBI:18420"/>
    </ligand>
</feature>
<dbReference type="SUPFAM" id="SSF51604">
    <property type="entry name" value="Enolase C-terminal domain-like"/>
    <property type="match status" value="1"/>
</dbReference>
<keyword evidence="9 11" id="KW-0456">Lyase</keyword>
<comment type="cofactor">
    <cofactor evidence="11">
        <name>Mg(2+)</name>
        <dbReference type="ChEBI" id="CHEBI:18420"/>
    </cofactor>
    <text evidence="11">Binds a second Mg(2+) ion via substrate during catalysis.</text>
</comment>
<evidence type="ECO:0000256" key="4">
    <source>
        <dbReference type="ARBA" id="ARBA00017068"/>
    </source>
</evidence>
<dbReference type="AlphaFoldDB" id="A0A7M2RL04"/>
<dbReference type="Pfam" id="PF03952">
    <property type="entry name" value="Enolase_N"/>
    <property type="match status" value="1"/>
</dbReference>
<dbReference type="SFLD" id="SFLDG00178">
    <property type="entry name" value="enolase"/>
    <property type="match status" value="1"/>
</dbReference>
<dbReference type="SFLD" id="SFLDF00002">
    <property type="entry name" value="enolase"/>
    <property type="match status" value="1"/>
</dbReference>
<accession>A0A7M2RL04</accession>
<evidence type="ECO:0000259" key="15">
    <source>
        <dbReference type="SMART" id="SM01192"/>
    </source>
</evidence>
<comment type="catalytic activity">
    <reaction evidence="10">
        <text>(2R)-2-phosphoglycerate = phosphoenolpyruvate + H2O</text>
        <dbReference type="Rhea" id="RHEA:10164"/>
        <dbReference type="ChEBI" id="CHEBI:15377"/>
        <dbReference type="ChEBI" id="CHEBI:58289"/>
        <dbReference type="ChEBI" id="CHEBI:58702"/>
        <dbReference type="EC" id="4.2.1.11"/>
    </reaction>
    <physiologicalReaction direction="left-to-right" evidence="10">
        <dbReference type="Rhea" id="RHEA:10165"/>
    </physiologicalReaction>
</comment>
<feature type="binding site" evidence="11 14">
    <location>
        <position position="328"/>
    </location>
    <ligand>
        <name>Mg(2+)</name>
        <dbReference type="ChEBI" id="CHEBI:18420"/>
    </ligand>
</feature>
<dbReference type="PANTHER" id="PTHR11902:SF1">
    <property type="entry name" value="ENOLASE"/>
    <property type="match status" value="1"/>
</dbReference>
<feature type="binding site" evidence="13">
    <location>
        <position position="404"/>
    </location>
    <ligand>
        <name>substrate</name>
    </ligand>
</feature>
<dbReference type="PIRSF" id="PIRSF001400">
    <property type="entry name" value="Enolase"/>
    <property type="match status" value="1"/>
</dbReference>
<name>A0A7M2RL04_9FIRM</name>
<feature type="domain" description="Enolase N-terminal" evidence="16">
    <location>
        <begin position="7"/>
        <end position="142"/>
    </location>
</feature>
<sequence>MFRYLPIRRVYAREVLDSRGNPTVEVEVTVGEGVIGIDGYTGRAIVPSGASTGRFEAVELRDGEKRFRGLGTSRAVDNVNTKLADAILGENSLNQAYIDQLLIEADGTANKEHIGANAILGVSLAVARAASLALRLPLYQYLGGCHTRDIPVPMMNILNGGRHADNTVDLQEFMIMPVGAGCFHEALAMCSEIYHELKNLLKEKSLSTAVGDEGGFAPDVKDSDEILSLIMEAIERSGYKTKDQIGIAIDAAASELYDKEQKAYIFPGESKMTGKEVKRTSDEMIAYYKTLLEKYPILSLEDGLDEDDWDGWKTLTKELGDKIQLVGDDLFVTNIKRLRLGIDQGAANSILIKVNQIGTLTETLDTVEMAQHAGYHTIISHRSGETEDPFIADLAVATGAGQIKAGAPCRSDRNAKYNQLLRIEEYLGSVARFDSPF</sequence>
<feature type="active site" description="Proton acceptor" evidence="11 12">
    <location>
        <position position="353"/>
    </location>
</feature>
<evidence type="ECO:0000256" key="8">
    <source>
        <dbReference type="ARBA" id="ARBA00023152"/>
    </source>
</evidence>
<evidence type="ECO:0000256" key="14">
    <source>
        <dbReference type="PIRSR" id="PIRSR001400-3"/>
    </source>
</evidence>
<evidence type="ECO:0000313" key="17">
    <source>
        <dbReference type="EMBL" id="QOV20818.1"/>
    </source>
</evidence>
<evidence type="ECO:0000256" key="13">
    <source>
        <dbReference type="PIRSR" id="PIRSR001400-2"/>
    </source>
</evidence>
<dbReference type="InterPro" id="IPR000941">
    <property type="entry name" value="Enolase"/>
</dbReference>
<keyword evidence="7 11" id="KW-0460">Magnesium</keyword>
<evidence type="ECO:0000259" key="16">
    <source>
        <dbReference type="SMART" id="SM01193"/>
    </source>
</evidence>
<keyword evidence="8 11" id="KW-0324">Glycolysis</keyword>
<dbReference type="SFLD" id="SFLDS00001">
    <property type="entry name" value="Enolase"/>
    <property type="match status" value="1"/>
</dbReference>
<dbReference type="Pfam" id="PF00113">
    <property type="entry name" value="Enolase_C"/>
    <property type="match status" value="1"/>
</dbReference>
<dbReference type="GO" id="GO:0005576">
    <property type="term" value="C:extracellular region"/>
    <property type="evidence" value="ECO:0007669"/>
    <property type="project" value="UniProtKB-SubCell"/>
</dbReference>
<evidence type="ECO:0000256" key="2">
    <source>
        <dbReference type="ARBA" id="ARBA00009604"/>
    </source>
</evidence>
<feature type="binding site" evidence="11">
    <location>
        <position position="382"/>
    </location>
    <ligand>
        <name>(2R)-2-phosphoglycerate</name>
        <dbReference type="ChEBI" id="CHEBI:58289"/>
    </ligand>
</feature>
<keyword evidence="18" id="KW-1185">Reference proteome</keyword>
<dbReference type="GO" id="GO:0000287">
    <property type="term" value="F:magnesium ion binding"/>
    <property type="evidence" value="ECO:0007669"/>
    <property type="project" value="UniProtKB-UniRule"/>
</dbReference>
<dbReference type="InterPro" id="IPR020809">
    <property type="entry name" value="Enolase_CS"/>
</dbReference>
<dbReference type="NCBIfam" id="TIGR01060">
    <property type="entry name" value="eno"/>
    <property type="match status" value="1"/>
</dbReference>
<evidence type="ECO:0000256" key="6">
    <source>
        <dbReference type="ARBA" id="ARBA00022723"/>
    </source>
</evidence>
<proteinExistence type="inferred from homology"/>
<keyword evidence="6 11" id="KW-0479">Metal-binding</keyword>
<evidence type="ECO:0000256" key="1">
    <source>
        <dbReference type="ARBA" id="ARBA00005031"/>
    </source>
</evidence>
<comment type="subcellular location">
    <subcellularLocation>
        <location evidence="11">Cytoplasm</location>
    </subcellularLocation>
    <subcellularLocation>
        <location evidence="11">Secreted</location>
    </subcellularLocation>
    <subcellularLocation>
        <location evidence="11">Cell surface</location>
    </subcellularLocation>
    <text evidence="11">Fractions of enolase are present in both the cytoplasm and on the cell surface.</text>
</comment>
<feature type="active site" description="Proton donor" evidence="11 12">
    <location>
        <position position="213"/>
    </location>
</feature>
<protein>
    <recommendedName>
        <fullName evidence="4 11">Enolase</fullName>
        <ecNumber evidence="3 11">4.2.1.11</ecNumber>
    </recommendedName>
    <alternativeName>
        <fullName evidence="11">2-phospho-D-glycerate hydro-lyase</fullName>
    </alternativeName>
    <alternativeName>
        <fullName evidence="11">2-phosphoglycerate dehydratase</fullName>
    </alternativeName>
</protein>
<dbReference type="GO" id="GO:0000015">
    <property type="term" value="C:phosphopyruvate hydratase complex"/>
    <property type="evidence" value="ECO:0007669"/>
    <property type="project" value="InterPro"/>
</dbReference>
<dbReference type="HAMAP" id="MF_00318">
    <property type="entry name" value="Enolase"/>
    <property type="match status" value="1"/>
</dbReference>
<feature type="domain" description="Enolase C-terminal TIM barrel" evidence="15">
    <location>
        <begin position="147"/>
        <end position="436"/>
    </location>
</feature>
<dbReference type="GO" id="GO:0009986">
    <property type="term" value="C:cell surface"/>
    <property type="evidence" value="ECO:0007669"/>
    <property type="project" value="UniProtKB-SubCell"/>
</dbReference>
<feature type="binding site" evidence="11">
    <location>
        <position position="353"/>
    </location>
    <ligand>
        <name>(2R)-2-phosphoglycerate</name>
        <dbReference type="ChEBI" id="CHEBI:58289"/>
    </ligand>
</feature>
<dbReference type="GO" id="GO:0004634">
    <property type="term" value="F:phosphopyruvate hydratase activity"/>
    <property type="evidence" value="ECO:0007669"/>
    <property type="project" value="UniProtKB-UniRule"/>
</dbReference>
<dbReference type="PRINTS" id="PR00148">
    <property type="entry name" value="ENOLASE"/>
</dbReference>
<feature type="binding site" evidence="11">
    <location>
        <position position="171"/>
    </location>
    <ligand>
        <name>(2R)-2-phosphoglycerate</name>
        <dbReference type="ChEBI" id="CHEBI:58289"/>
    </ligand>
</feature>
<feature type="binding site" evidence="11 14">
    <location>
        <position position="301"/>
    </location>
    <ligand>
        <name>Mg(2+)</name>
        <dbReference type="ChEBI" id="CHEBI:18420"/>
    </ligand>
</feature>
<comment type="similarity">
    <text evidence="2 11">Belongs to the enolase family.</text>
</comment>
<feature type="binding site" evidence="13">
    <location>
        <position position="163"/>
    </location>
    <ligand>
        <name>substrate</name>
    </ligand>
</feature>
<dbReference type="UniPathway" id="UPA00109">
    <property type="reaction ID" value="UER00187"/>
</dbReference>
<evidence type="ECO:0000256" key="3">
    <source>
        <dbReference type="ARBA" id="ARBA00012058"/>
    </source>
</evidence>
<comment type="cofactor">
    <cofactor evidence="14">
        <name>Mg(2+)</name>
        <dbReference type="ChEBI" id="CHEBI:18420"/>
    </cofactor>
    <text evidence="14">Mg(2+) is required for catalysis and for stabilizing the dimer.</text>
</comment>
<comment type="pathway">
    <text evidence="1 11">Carbohydrate degradation; glycolysis; pyruvate from D-glyceraldehyde 3-phosphate: step 4/5.</text>
</comment>
<evidence type="ECO:0000256" key="5">
    <source>
        <dbReference type="ARBA" id="ARBA00022525"/>
    </source>
</evidence>
<keyword evidence="5 11" id="KW-0964">Secreted</keyword>
<dbReference type="GO" id="GO:0006096">
    <property type="term" value="P:glycolytic process"/>
    <property type="evidence" value="ECO:0007669"/>
    <property type="project" value="UniProtKB-UniRule"/>
</dbReference>
<feature type="binding site" evidence="13">
    <location>
        <begin position="380"/>
        <end position="383"/>
    </location>
    <ligand>
        <name>substrate</name>
    </ligand>
</feature>
<dbReference type="PROSITE" id="PS00164">
    <property type="entry name" value="ENOLASE"/>
    <property type="match status" value="1"/>
</dbReference>
<comment type="function">
    <text evidence="11">Catalyzes the reversible conversion of 2-phosphoglycerate (2-PG) into phosphoenolpyruvate (PEP). It is essential for the degradation of carbohydrates via glycolysis.</text>
</comment>
<feature type="binding site" evidence="11">
    <location>
        <position position="404"/>
    </location>
    <ligand>
        <name>(2R)-2-phosphoglycerate</name>
        <dbReference type="ChEBI" id="CHEBI:58289"/>
    </ligand>
</feature>
<keyword evidence="11" id="KW-0963">Cytoplasm</keyword>
<evidence type="ECO:0000256" key="7">
    <source>
        <dbReference type="ARBA" id="ARBA00022842"/>
    </source>
</evidence>
<dbReference type="Gene3D" id="3.30.390.10">
    <property type="entry name" value="Enolase-like, N-terminal domain"/>
    <property type="match status" value="1"/>
</dbReference>
<dbReference type="InterPro" id="IPR029017">
    <property type="entry name" value="Enolase-like_N"/>
</dbReference>
<dbReference type="CDD" id="cd03313">
    <property type="entry name" value="enolase"/>
    <property type="match status" value="1"/>
</dbReference>
<feature type="binding site" evidence="11">
    <location>
        <position position="383"/>
    </location>
    <ligand>
        <name>(2R)-2-phosphoglycerate</name>
        <dbReference type="ChEBI" id="CHEBI:58289"/>
    </ligand>
</feature>
<reference evidence="17 18" key="1">
    <citation type="submission" date="2020-10" db="EMBL/GenBank/DDBJ databases">
        <title>Blautia liquoris sp.nov., isolated from the mud in a fermentation cellar used for the production of Chinese strong-flavoured liquor.</title>
        <authorList>
            <person name="Lu L."/>
        </authorList>
    </citation>
    <scope>NUCLEOTIDE SEQUENCE [LARGE SCALE GENOMIC DNA]</scope>
    <source>
        <strain evidence="17 18">LZLJ-3</strain>
    </source>
</reference>
<keyword evidence="17" id="KW-0670">Pyruvate</keyword>
<feature type="binding site" evidence="13">
    <location>
        <position position="328"/>
    </location>
    <ligand>
        <name>substrate</name>
    </ligand>
</feature>
<feature type="binding site" evidence="13">
    <location>
        <position position="172"/>
    </location>
    <ligand>
        <name>substrate</name>
    </ligand>
</feature>
<feature type="binding site" evidence="13">
    <location>
        <position position="301"/>
    </location>
    <ligand>
        <name>substrate</name>
    </ligand>
</feature>
<dbReference type="RefSeq" id="WP_193737132.1">
    <property type="nucleotide sequence ID" value="NZ_CP063304.1"/>
</dbReference>
<evidence type="ECO:0000256" key="12">
    <source>
        <dbReference type="PIRSR" id="PIRSR001400-1"/>
    </source>
</evidence>
<dbReference type="SMART" id="SM01193">
    <property type="entry name" value="Enolase_N"/>
    <property type="match status" value="1"/>
</dbReference>
<dbReference type="KEGG" id="bliq:INP51_07855"/>
<dbReference type="InterPro" id="IPR020810">
    <property type="entry name" value="Enolase_C"/>
</dbReference>
<evidence type="ECO:0000256" key="10">
    <source>
        <dbReference type="ARBA" id="ARBA00048951"/>
    </source>
</evidence>
<dbReference type="Proteomes" id="UP000593601">
    <property type="component" value="Chromosome"/>
</dbReference>
<dbReference type="InterPro" id="IPR020811">
    <property type="entry name" value="Enolase_N"/>
</dbReference>
<dbReference type="Gene3D" id="3.20.20.120">
    <property type="entry name" value="Enolase-like C-terminal domain"/>
    <property type="match status" value="1"/>
</dbReference>
<dbReference type="PANTHER" id="PTHR11902">
    <property type="entry name" value="ENOLASE"/>
    <property type="match status" value="1"/>
</dbReference>